<protein>
    <submittedName>
        <fullName evidence="1">Bacteriocin immunity protein</fullName>
    </submittedName>
</protein>
<dbReference type="CDD" id="cd21059">
    <property type="entry name" value="LciA-like"/>
    <property type="match status" value="1"/>
</dbReference>
<dbReference type="InterPro" id="IPR015046">
    <property type="entry name" value="LciA_Immunity-like"/>
</dbReference>
<dbReference type="Proteomes" id="UP000500890">
    <property type="component" value="Chromosome"/>
</dbReference>
<evidence type="ECO:0000313" key="2">
    <source>
        <dbReference type="Proteomes" id="UP000500890"/>
    </source>
</evidence>
<dbReference type="EMBL" id="CP049886">
    <property type="protein sequence ID" value="QIL45608.1"/>
    <property type="molecule type" value="Genomic_DNA"/>
</dbReference>
<reference evidence="1 2" key="1">
    <citation type="submission" date="2020-03" db="EMBL/GenBank/DDBJ databases">
        <title>Vagococcus sp. nov., isolated from beetles.</title>
        <authorList>
            <person name="Hyun D.-W."/>
            <person name="Bae J.-W."/>
        </authorList>
    </citation>
    <scope>NUCLEOTIDE SEQUENCE [LARGE SCALE GENOMIC DNA]</scope>
    <source>
        <strain evidence="1 2">HDW17A</strain>
    </source>
</reference>
<keyword evidence="2" id="KW-1185">Reference proteome</keyword>
<sequence>MNNSRKIGQEKMVLRLYDLVLDEATTAVEREILVSAKNKLEEDGYYPRVINDLELALRPQAIRSELSEKVKGLYMDISTIGKFEKELGRGLASTPLTFGK</sequence>
<evidence type="ECO:0000313" key="1">
    <source>
        <dbReference type="EMBL" id="QIL45608.1"/>
    </source>
</evidence>
<dbReference type="Pfam" id="PF08951">
    <property type="entry name" value="EntA_Immun"/>
    <property type="match status" value="1"/>
</dbReference>
<dbReference type="AlphaFoldDB" id="A0A6G8AKM4"/>
<organism evidence="1 2">
    <name type="scientific">Vagococcus coleopterorum</name>
    <dbReference type="NCBI Taxonomy" id="2714946"/>
    <lineage>
        <taxon>Bacteria</taxon>
        <taxon>Bacillati</taxon>
        <taxon>Bacillota</taxon>
        <taxon>Bacilli</taxon>
        <taxon>Lactobacillales</taxon>
        <taxon>Enterococcaceae</taxon>
        <taxon>Vagococcus</taxon>
    </lineage>
</organism>
<dbReference type="GO" id="GO:0030153">
    <property type="term" value="P:bacteriocin immunity"/>
    <property type="evidence" value="ECO:0007669"/>
    <property type="project" value="InterPro"/>
</dbReference>
<name>A0A6G8AKM4_9ENTE</name>
<dbReference type="KEGG" id="vah:G7081_00160"/>
<dbReference type="RefSeq" id="WP_166006274.1">
    <property type="nucleotide sequence ID" value="NZ_CP049886.1"/>
</dbReference>
<accession>A0A6G8AKM4</accession>
<gene>
    <name evidence="1" type="ORF">G7081_00160</name>
</gene>
<proteinExistence type="predicted"/>